<dbReference type="AlphaFoldDB" id="A0A2Y9C1X8"/>
<name>A0A2Y9C1X8_9MICO</name>
<evidence type="ECO:0000313" key="4">
    <source>
        <dbReference type="Proteomes" id="UP000250028"/>
    </source>
</evidence>
<keyword evidence="4" id="KW-1185">Reference proteome</keyword>
<feature type="signal peptide" evidence="2">
    <location>
        <begin position="1"/>
        <end position="20"/>
    </location>
</feature>
<evidence type="ECO:0000256" key="1">
    <source>
        <dbReference type="SAM" id="MobiDB-lite"/>
    </source>
</evidence>
<reference evidence="4" key="1">
    <citation type="submission" date="2016-10" db="EMBL/GenBank/DDBJ databases">
        <authorList>
            <person name="Varghese N."/>
            <person name="Submissions S."/>
        </authorList>
    </citation>
    <scope>NUCLEOTIDE SEQUENCE [LARGE SCALE GENOMIC DNA]</scope>
    <source>
        <strain evidence="4">DSM 22951</strain>
    </source>
</reference>
<evidence type="ECO:0008006" key="5">
    <source>
        <dbReference type="Google" id="ProtNLM"/>
    </source>
</evidence>
<evidence type="ECO:0000256" key="2">
    <source>
        <dbReference type="SAM" id="SignalP"/>
    </source>
</evidence>
<feature type="compositionally biased region" description="Pro residues" evidence="1">
    <location>
        <begin position="64"/>
        <end position="74"/>
    </location>
</feature>
<gene>
    <name evidence="3" type="ORF">SAMN04489750_2454</name>
</gene>
<proteinExistence type="predicted"/>
<accession>A0A2Y9C1X8</accession>
<feature type="region of interest" description="Disordered" evidence="1">
    <location>
        <begin position="29"/>
        <end position="79"/>
    </location>
</feature>
<dbReference type="EMBL" id="UESZ01000001">
    <property type="protein sequence ID" value="SSA35113.1"/>
    <property type="molecule type" value="Genomic_DNA"/>
</dbReference>
<feature type="compositionally biased region" description="Low complexity" evidence="1">
    <location>
        <begin position="41"/>
        <end position="59"/>
    </location>
</feature>
<keyword evidence="2" id="KW-0732">Signal</keyword>
<evidence type="ECO:0000313" key="3">
    <source>
        <dbReference type="EMBL" id="SSA35113.1"/>
    </source>
</evidence>
<sequence>MLMNRQVGAAALALVAMATAIGGCSLEPARQNHPTSASAGSNSTRTTASPSASAGSSTSDGIYDPPPPTGPPASLPTDATVRDDASALAFVASYIAALNRAFHSPTPDNLRLAGWGEDTCSGCNGMASKIGVLHDHGWHVKNGSISLRNPTVVSSNGDTVIIEGQYVLDEMNVYDASGKHVIDLPSDDSLARYILHWTDERWNLREIKQIGSS</sequence>
<feature type="chain" id="PRO_5039068494" description="Lipoprotein" evidence="2">
    <location>
        <begin position="21"/>
        <end position="213"/>
    </location>
</feature>
<protein>
    <recommendedName>
        <fullName evidence="5">Lipoprotein</fullName>
    </recommendedName>
</protein>
<dbReference type="Proteomes" id="UP000250028">
    <property type="component" value="Unassembled WGS sequence"/>
</dbReference>
<organism evidence="3 4">
    <name type="scientific">Branchiibius hedensis</name>
    <dbReference type="NCBI Taxonomy" id="672460"/>
    <lineage>
        <taxon>Bacteria</taxon>
        <taxon>Bacillati</taxon>
        <taxon>Actinomycetota</taxon>
        <taxon>Actinomycetes</taxon>
        <taxon>Micrococcales</taxon>
        <taxon>Dermacoccaceae</taxon>
        <taxon>Branchiibius</taxon>
    </lineage>
</organism>
<dbReference type="PROSITE" id="PS51257">
    <property type="entry name" value="PROKAR_LIPOPROTEIN"/>
    <property type="match status" value="1"/>
</dbReference>